<dbReference type="EMBL" id="JBHRSW010000025">
    <property type="protein sequence ID" value="MFC3122525.1"/>
    <property type="molecule type" value="Genomic_DNA"/>
</dbReference>
<dbReference type="RefSeq" id="WP_376920655.1">
    <property type="nucleotide sequence ID" value="NZ_JBHRSW010000025.1"/>
</dbReference>
<reference evidence="2" key="1">
    <citation type="journal article" date="2019" name="Int. J. Syst. Evol. Microbiol.">
        <title>The Global Catalogue of Microorganisms (GCM) 10K type strain sequencing project: providing services to taxonomists for standard genome sequencing and annotation.</title>
        <authorList>
            <consortium name="The Broad Institute Genomics Platform"/>
            <consortium name="The Broad Institute Genome Sequencing Center for Infectious Disease"/>
            <person name="Wu L."/>
            <person name="Ma J."/>
        </authorList>
    </citation>
    <scope>NUCLEOTIDE SEQUENCE [LARGE SCALE GENOMIC DNA]</scope>
    <source>
        <strain evidence="2">KCTC 52473</strain>
    </source>
</reference>
<comment type="caution">
    <text evidence="1">The sequence shown here is derived from an EMBL/GenBank/DDBJ whole genome shotgun (WGS) entry which is preliminary data.</text>
</comment>
<proteinExistence type="predicted"/>
<dbReference type="Proteomes" id="UP001595478">
    <property type="component" value="Unassembled WGS sequence"/>
</dbReference>
<sequence>MKNKTCKRLVQIIVILILLLMLTSDSQVANKSLENDFKITDT</sequence>
<evidence type="ECO:0000313" key="1">
    <source>
        <dbReference type="EMBL" id="MFC3122525.1"/>
    </source>
</evidence>
<gene>
    <name evidence="1" type="ORF">ACFOHL_12935</name>
</gene>
<keyword evidence="2" id="KW-1185">Reference proteome</keyword>
<evidence type="ECO:0000313" key="2">
    <source>
        <dbReference type="Proteomes" id="UP001595478"/>
    </source>
</evidence>
<accession>A0ABV7FTP8</accession>
<protein>
    <submittedName>
        <fullName evidence="1">Uncharacterized protein</fullName>
    </submittedName>
</protein>
<organism evidence="1 2">
    <name type="scientific">Agaribacter flavus</name>
    <dbReference type="NCBI Taxonomy" id="1902781"/>
    <lineage>
        <taxon>Bacteria</taxon>
        <taxon>Pseudomonadati</taxon>
        <taxon>Pseudomonadota</taxon>
        <taxon>Gammaproteobacteria</taxon>
        <taxon>Alteromonadales</taxon>
        <taxon>Alteromonadaceae</taxon>
        <taxon>Agaribacter</taxon>
    </lineage>
</organism>
<name>A0ABV7FTP8_9ALTE</name>